<evidence type="ECO:0000313" key="2">
    <source>
        <dbReference type="EMBL" id="CAL5227790.1"/>
    </source>
</evidence>
<protein>
    <submittedName>
        <fullName evidence="2">G10812 protein</fullName>
    </submittedName>
</protein>
<reference evidence="2 3" key="1">
    <citation type="submission" date="2024-06" db="EMBL/GenBank/DDBJ databases">
        <authorList>
            <person name="Kraege A."/>
            <person name="Thomma B."/>
        </authorList>
    </citation>
    <scope>NUCLEOTIDE SEQUENCE [LARGE SCALE GENOMIC DNA]</scope>
</reference>
<dbReference type="Proteomes" id="UP001497392">
    <property type="component" value="Unassembled WGS sequence"/>
</dbReference>
<dbReference type="EMBL" id="CAXHTA020000017">
    <property type="protein sequence ID" value="CAL5227790.1"/>
    <property type="molecule type" value="Genomic_DNA"/>
</dbReference>
<feature type="region of interest" description="Disordered" evidence="1">
    <location>
        <begin position="1"/>
        <end position="46"/>
    </location>
</feature>
<accession>A0ABP1G925</accession>
<comment type="caution">
    <text evidence="2">The sequence shown here is derived from an EMBL/GenBank/DDBJ whole genome shotgun (WGS) entry which is preliminary data.</text>
</comment>
<name>A0ABP1G925_9CHLO</name>
<evidence type="ECO:0000256" key="1">
    <source>
        <dbReference type="SAM" id="MobiDB-lite"/>
    </source>
</evidence>
<keyword evidence="3" id="KW-1185">Reference proteome</keyword>
<sequence>MICREAVDEQAVPNRNALTPPGGEAHQRDMQGPVYRPLSAGQHAPQLMGMRRTEAVGRRAMPNSNAWTLLGGEIDPLAQESAPVWQRVQAQRRQRRLLEFAERMQREAERRATHVSMDTLDTRRWLLMQGAAPVAIAIAEELWVTRSPQVPGYNWHDSEPAQSERLIQHLDKIIGPCSGETEWVNAAKDYPELLSCNALGYNISATTDVLAADATALRAGKPQTGMRLLMDIKEAVAASDIRQGQARVLLGNLHSPESRPVLVVTDLNDVWHAMWLDGSTIYQHAFEYWGQAVGFIQDLLAGRHETCGDIAHVHFAKRRVISPRVLANYAHDAAFPLKVGEAIRKYRQAAESSPPAAPAADLMGIYLPA</sequence>
<evidence type="ECO:0000313" key="3">
    <source>
        <dbReference type="Proteomes" id="UP001497392"/>
    </source>
</evidence>
<proteinExistence type="predicted"/>
<organism evidence="2 3">
    <name type="scientific">Coccomyxa viridis</name>
    <dbReference type="NCBI Taxonomy" id="1274662"/>
    <lineage>
        <taxon>Eukaryota</taxon>
        <taxon>Viridiplantae</taxon>
        <taxon>Chlorophyta</taxon>
        <taxon>core chlorophytes</taxon>
        <taxon>Trebouxiophyceae</taxon>
        <taxon>Trebouxiophyceae incertae sedis</taxon>
        <taxon>Coccomyxaceae</taxon>
        <taxon>Coccomyxa</taxon>
    </lineage>
</organism>
<gene>
    <name evidence="2" type="primary">g10812</name>
    <name evidence="2" type="ORF">VP750_LOCUS9696</name>
</gene>